<feature type="domain" description="PIN" evidence="9">
    <location>
        <begin position="2"/>
        <end position="121"/>
    </location>
</feature>
<evidence type="ECO:0000256" key="5">
    <source>
        <dbReference type="ARBA" id="ARBA00022801"/>
    </source>
</evidence>
<evidence type="ECO:0000256" key="1">
    <source>
        <dbReference type="ARBA" id="ARBA00001946"/>
    </source>
</evidence>
<dbReference type="InterPro" id="IPR029060">
    <property type="entry name" value="PIN-like_dom_sf"/>
</dbReference>
<keyword evidence="11" id="KW-1185">Reference proteome</keyword>
<dbReference type="HAMAP" id="MF_00265">
    <property type="entry name" value="VapC_Nob1"/>
    <property type="match status" value="1"/>
</dbReference>
<dbReference type="GO" id="GO:0004540">
    <property type="term" value="F:RNA nuclease activity"/>
    <property type="evidence" value="ECO:0007669"/>
    <property type="project" value="InterPro"/>
</dbReference>
<proteinExistence type="inferred from homology"/>
<dbReference type="Pfam" id="PF01850">
    <property type="entry name" value="PIN"/>
    <property type="match status" value="1"/>
</dbReference>
<comment type="cofactor">
    <cofactor evidence="1 8">
        <name>Mg(2+)</name>
        <dbReference type="ChEBI" id="CHEBI:18420"/>
    </cofactor>
</comment>
<keyword evidence="2 8" id="KW-1277">Toxin-antitoxin system</keyword>
<dbReference type="OrthoDB" id="9796690at2"/>
<comment type="function">
    <text evidence="8">Toxic component of a toxin-antitoxin (TA) system. An RNase.</text>
</comment>
<evidence type="ECO:0000256" key="8">
    <source>
        <dbReference type="HAMAP-Rule" id="MF_00265"/>
    </source>
</evidence>
<dbReference type="AlphaFoldDB" id="A0A7W9A428"/>
<evidence type="ECO:0000313" key="10">
    <source>
        <dbReference type="EMBL" id="MBB5661051.1"/>
    </source>
</evidence>
<evidence type="ECO:0000256" key="2">
    <source>
        <dbReference type="ARBA" id="ARBA00022649"/>
    </source>
</evidence>
<dbReference type="SMART" id="SM00670">
    <property type="entry name" value="PINc"/>
    <property type="match status" value="1"/>
</dbReference>
<dbReference type="SUPFAM" id="SSF88723">
    <property type="entry name" value="PIN domain-like"/>
    <property type="match status" value="1"/>
</dbReference>
<name>A0A7W9A428_9CAUL</name>
<evidence type="ECO:0000259" key="9">
    <source>
        <dbReference type="SMART" id="SM00670"/>
    </source>
</evidence>
<dbReference type="CDD" id="cd18748">
    <property type="entry name" value="PIN_VapC4-5_FitB-like"/>
    <property type="match status" value="1"/>
</dbReference>
<dbReference type="PANTHER" id="PTHR33653">
    <property type="entry name" value="RIBONUCLEASE VAPC2"/>
    <property type="match status" value="1"/>
</dbReference>
<comment type="similarity">
    <text evidence="7 8">Belongs to the PINc/VapC protein family.</text>
</comment>
<evidence type="ECO:0000313" key="11">
    <source>
        <dbReference type="Proteomes" id="UP000548978"/>
    </source>
</evidence>
<evidence type="ECO:0000256" key="7">
    <source>
        <dbReference type="ARBA" id="ARBA00038093"/>
    </source>
</evidence>
<feature type="binding site" evidence="8">
    <location>
        <position position="7"/>
    </location>
    <ligand>
        <name>Mg(2+)</name>
        <dbReference type="ChEBI" id="CHEBI:18420"/>
    </ligand>
</feature>
<keyword evidence="10" id="KW-0255">Endonuclease</keyword>
<sequence length="137" mass="14805">MTLYLLDTNAISDLIRDPGGEVAGRFALVGLERVCTSVIVAAELRYGAAKRGSTRLGERVDTVLRQVPIKPFEPPADQIYGHIRADLEAQGASVGDHDLLIAAQALSLGCILVTDNEREFRRVPGLPVENWRTAPAA</sequence>
<feature type="binding site" evidence="8">
    <location>
        <position position="98"/>
    </location>
    <ligand>
        <name>Mg(2+)</name>
        <dbReference type="ChEBI" id="CHEBI:18420"/>
    </ligand>
</feature>
<keyword evidence="3 8" id="KW-0540">Nuclease</keyword>
<evidence type="ECO:0000256" key="3">
    <source>
        <dbReference type="ARBA" id="ARBA00022722"/>
    </source>
</evidence>
<dbReference type="GO" id="GO:0004519">
    <property type="term" value="F:endonuclease activity"/>
    <property type="evidence" value="ECO:0007669"/>
    <property type="project" value="UniProtKB-KW"/>
</dbReference>
<reference evidence="10 11" key="1">
    <citation type="submission" date="2020-08" db="EMBL/GenBank/DDBJ databases">
        <title>Genomic Encyclopedia of Type Strains, Phase IV (KMG-IV): sequencing the most valuable type-strain genomes for metagenomic binning, comparative biology and taxonomic classification.</title>
        <authorList>
            <person name="Goeker M."/>
        </authorList>
    </citation>
    <scope>NUCLEOTIDE SEQUENCE [LARGE SCALE GENOMIC DNA]</scope>
    <source>
        <strain evidence="10 11">DSM 24448</strain>
    </source>
</reference>
<dbReference type="GO" id="GO:0090729">
    <property type="term" value="F:toxin activity"/>
    <property type="evidence" value="ECO:0007669"/>
    <property type="project" value="UniProtKB-KW"/>
</dbReference>
<keyword evidence="5 8" id="KW-0378">Hydrolase</keyword>
<dbReference type="RefSeq" id="WP_123288296.1">
    <property type="nucleotide sequence ID" value="NZ_JACIJB010000007.1"/>
</dbReference>
<dbReference type="EC" id="3.1.-.-" evidence="8"/>
<dbReference type="EMBL" id="JACIJB010000007">
    <property type="protein sequence ID" value="MBB5661051.1"/>
    <property type="molecule type" value="Genomic_DNA"/>
</dbReference>
<evidence type="ECO:0000256" key="6">
    <source>
        <dbReference type="ARBA" id="ARBA00022842"/>
    </source>
</evidence>
<protein>
    <recommendedName>
        <fullName evidence="8">Ribonuclease VapC</fullName>
        <shortName evidence="8">RNase VapC</shortName>
        <ecNumber evidence="8">3.1.-.-</ecNumber>
    </recommendedName>
    <alternativeName>
        <fullName evidence="8">Toxin VapC</fullName>
    </alternativeName>
</protein>
<comment type="caution">
    <text evidence="10">The sequence shown here is derived from an EMBL/GenBank/DDBJ whole genome shotgun (WGS) entry which is preliminary data.</text>
</comment>
<dbReference type="GO" id="GO:0016787">
    <property type="term" value="F:hydrolase activity"/>
    <property type="evidence" value="ECO:0007669"/>
    <property type="project" value="UniProtKB-KW"/>
</dbReference>
<dbReference type="GO" id="GO:0000287">
    <property type="term" value="F:magnesium ion binding"/>
    <property type="evidence" value="ECO:0007669"/>
    <property type="project" value="UniProtKB-UniRule"/>
</dbReference>
<evidence type="ECO:0000256" key="4">
    <source>
        <dbReference type="ARBA" id="ARBA00022723"/>
    </source>
</evidence>
<organism evidence="10 11">
    <name type="scientific">Brevundimonas halotolerans</name>
    <dbReference type="NCBI Taxonomy" id="69670"/>
    <lineage>
        <taxon>Bacteria</taxon>
        <taxon>Pseudomonadati</taxon>
        <taxon>Pseudomonadota</taxon>
        <taxon>Alphaproteobacteria</taxon>
        <taxon>Caulobacterales</taxon>
        <taxon>Caulobacteraceae</taxon>
        <taxon>Brevundimonas</taxon>
    </lineage>
</organism>
<dbReference type="PANTHER" id="PTHR33653:SF1">
    <property type="entry name" value="RIBONUCLEASE VAPC2"/>
    <property type="match status" value="1"/>
</dbReference>
<keyword evidence="6 8" id="KW-0460">Magnesium</keyword>
<dbReference type="InterPro" id="IPR002716">
    <property type="entry name" value="PIN_dom"/>
</dbReference>
<keyword evidence="8" id="KW-0800">Toxin</keyword>
<dbReference type="Gene3D" id="3.40.50.1010">
    <property type="entry name" value="5'-nuclease"/>
    <property type="match status" value="1"/>
</dbReference>
<keyword evidence="4 8" id="KW-0479">Metal-binding</keyword>
<dbReference type="InterPro" id="IPR050556">
    <property type="entry name" value="Type_II_TA_system_RNase"/>
</dbReference>
<gene>
    <name evidence="8" type="primary">vapC</name>
    <name evidence="10" type="ORF">FHS65_001809</name>
</gene>
<dbReference type="InterPro" id="IPR022907">
    <property type="entry name" value="VapC_family"/>
</dbReference>
<dbReference type="Proteomes" id="UP000548978">
    <property type="component" value="Unassembled WGS sequence"/>
</dbReference>
<accession>A0A7W9A428</accession>